<keyword evidence="1" id="KW-0732">Signal</keyword>
<accession>A0A813XXB6</accession>
<keyword evidence="4" id="KW-1185">Reference proteome</keyword>
<organism evidence="2 4">
    <name type="scientific">Didymodactylos carnosus</name>
    <dbReference type="NCBI Taxonomy" id="1234261"/>
    <lineage>
        <taxon>Eukaryota</taxon>
        <taxon>Metazoa</taxon>
        <taxon>Spiralia</taxon>
        <taxon>Gnathifera</taxon>
        <taxon>Rotifera</taxon>
        <taxon>Eurotatoria</taxon>
        <taxon>Bdelloidea</taxon>
        <taxon>Philodinida</taxon>
        <taxon>Philodinidae</taxon>
        <taxon>Didymodactylos</taxon>
    </lineage>
</organism>
<dbReference type="Proteomes" id="UP000681722">
    <property type="component" value="Unassembled WGS sequence"/>
</dbReference>
<proteinExistence type="predicted"/>
<gene>
    <name evidence="2" type="ORF">GPM918_LOCUS7409</name>
    <name evidence="3" type="ORF">SRO942_LOCUS7409</name>
</gene>
<evidence type="ECO:0000313" key="2">
    <source>
        <dbReference type="EMBL" id="CAF0877085.1"/>
    </source>
</evidence>
<reference evidence="2" key="1">
    <citation type="submission" date="2021-02" db="EMBL/GenBank/DDBJ databases">
        <authorList>
            <person name="Nowell W R."/>
        </authorList>
    </citation>
    <scope>NUCLEOTIDE SEQUENCE</scope>
</reference>
<dbReference type="AlphaFoldDB" id="A0A813XXB6"/>
<sequence>MLKRTTLIVLLYTYCVSGWFSNRQKSSNCREYFGSESTNKLLVFNLAPLKNDLQISYRSYISSDYAPNFKDIKFVNYCCFILQEPRSEKSLSKWRTDMKFYGGGRKRQLQIERYIDKSKTKQLNIPPDLNERNILLYTNDNQLKWATCNEVERITKLSCAHLWLKSCRVREHSPYNWFCNITAHISYTHDIPSITEFRAGNDFIVSTRPSMKMSC</sequence>
<comment type="caution">
    <text evidence="2">The sequence shown here is derived from an EMBL/GenBank/DDBJ whole genome shotgun (WGS) entry which is preliminary data.</text>
</comment>
<evidence type="ECO:0000313" key="4">
    <source>
        <dbReference type="Proteomes" id="UP000663829"/>
    </source>
</evidence>
<evidence type="ECO:0000313" key="3">
    <source>
        <dbReference type="EMBL" id="CAF3663831.1"/>
    </source>
</evidence>
<protein>
    <submittedName>
        <fullName evidence="2">Uncharacterized protein</fullName>
    </submittedName>
</protein>
<dbReference type="OrthoDB" id="9971264at2759"/>
<name>A0A813XXB6_9BILA</name>
<dbReference type="EMBL" id="CAJNOQ010001211">
    <property type="protein sequence ID" value="CAF0877085.1"/>
    <property type="molecule type" value="Genomic_DNA"/>
</dbReference>
<feature type="signal peptide" evidence="1">
    <location>
        <begin position="1"/>
        <end position="18"/>
    </location>
</feature>
<dbReference type="Proteomes" id="UP000663829">
    <property type="component" value="Unassembled WGS sequence"/>
</dbReference>
<feature type="chain" id="PRO_5036409642" evidence="1">
    <location>
        <begin position="19"/>
        <end position="215"/>
    </location>
</feature>
<evidence type="ECO:0000256" key="1">
    <source>
        <dbReference type="SAM" id="SignalP"/>
    </source>
</evidence>
<dbReference type="EMBL" id="CAJOBC010001211">
    <property type="protein sequence ID" value="CAF3663831.1"/>
    <property type="molecule type" value="Genomic_DNA"/>
</dbReference>